<feature type="region of interest" description="Disordered" evidence="1">
    <location>
        <begin position="277"/>
        <end position="319"/>
    </location>
</feature>
<name>A0AAD2KMC7_ACHAE</name>
<evidence type="ECO:0000256" key="1">
    <source>
        <dbReference type="SAM" id="MobiDB-lite"/>
    </source>
</evidence>
<comment type="caution">
    <text evidence="2">The sequence shown here is derived from an EMBL/GenBank/DDBJ whole genome shotgun (WGS) entry which is preliminary data.</text>
</comment>
<evidence type="ECO:0000313" key="2">
    <source>
        <dbReference type="EMBL" id="CUJ78316.1"/>
    </source>
</evidence>
<reference evidence="2 3" key="1">
    <citation type="submission" date="2015-09" db="EMBL/GenBank/DDBJ databases">
        <authorList>
            <consortium name="Pathogen Informatics"/>
        </authorList>
    </citation>
    <scope>NUCLEOTIDE SEQUENCE [LARGE SCALE GENOMIC DNA]</scope>
    <source>
        <strain evidence="2 3">2789STDY5608625</strain>
    </source>
</reference>
<sequence>MQLRTVHRIGAGGRHGPARQVGEPGAARHAAVRGCRSRQRDQAPGITFVAVIRHRPVAQGIHRLIRRIELRTVDGIRAKGAKPPRRNVRDGALRTRAAHADRAGGRRPGERIGPPRDRGARRADGGSSRGARPQRDVVRVGCDRIEPQRHAPRRQRVGIVAYGQRRGARSRRAIAQRDGAWSRGPIGIAQRHRVFTDRRAAATDSHRGEVSCCAISHAANAQGHIAIAPCLRTRAYRNGIRPHGTRFSCDRNGVEPRCLRTRRRRIGGIIAADRDAADGRGARPLTKSGRTQGKGSGLHAYSGAPNCRRSRKPQGGRGIARRRRLKAQDLHAGVAAAIGIASDNVGPQAGSIARSLARRIGYAVGSRRLGRGATIRVVR</sequence>
<dbReference type="AlphaFoldDB" id="A0AAD2KMC7"/>
<feature type="region of interest" description="Disordered" evidence="1">
    <location>
        <begin position="1"/>
        <end position="27"/>
    </location>
</feature>
<feature type="compositionally biased region" description="Basic residues" evidence="1">
    <location>
        <begin position="308"/>
        <end position="319"/>
    </location>
</feature>
<gene>
    <name evidence="2" type="ORF">ERS370000_06213</name>
</gene>
<feature type="region of interest" description="Disordered" evidence="1">
    <location>
        <begin position="79"/>
        <end position="137"/>
    </location>
</feature>
<proteinExistence type="predicted"/>
<protein>
    <submittedName>
        <fullName evidence="2">Uncharacterized protein</fullName>
    </submittedName>
</protein>
<organism evidence="2 3">
    <name type="scientific">Achromobacter aegrifaciens</name>
    <dbReference type="NCBI Taxonomy" id="1287736"/>
    <lineage>
        <taxon>Bacteria</taxon>
        <taxon>Pseudomonadati</taxon>
        <taxon>Pseudomonadota</taxon>
        <taxon>Betaproteobacteria</taxon>
        <taxon>Burkholderiales</taxon>
        <taxon>Alcaligenaceae</taxon>
        <taxon>Achromobacter</taxon>
    </lineage>
</organism>
<dbReference type="Proteomes" id="UP000044098">
    <property type="component" value="Unassembled WGS sequence"/>
</dbReference>
<dbReference type="EMBL" id="CYTK01000019">
    <property type="protein sequence ID" value="CUJ78316.1"/>
    <property type="molecule type" value="Genomic_DNA"/>
</dbReference>
<feature type="compositionally biased region" description="Basic and acidic residues" evidence="1">
    <location>
        <begin position="87"/>
        <end position="124"/>
    </location>
</feature>
<evidence type="ECO:0000313" key="3">
    <source>
        <dbReference type="Proteomes" id="UP000044098"/>
    </source>
</evidence>
<accession>A0AAD2KMC7</accession>